<accession>A0A0G8CHN0</accession>
<proteinExistence type="predicted"/>
<dbReference type="PATRIC" id="fig|1396.433.peg.2763"/>
<reference evidence="2" key="2">
    <citation type="submission" date="2015-04" db="EMBL/GenBank/DDBJ databases">
        <title>Draft Genome Sequences of Eight Spore-Forming Food Isolates of Bacillus cereus Genome sequencing.</title>
        <authorList>
            <person name="Krawcyk A.O."/>
            <person name="de Jong A."/>
            <person name="Eijlander R.T."/>
            <person name="Berendsen E.M."/>
            <person name="Holsappel S."/>
            <person name="Wells-Bennik M."/>
            <person name="Kuipers O.P."/>
        </authorList>
    </citation>
    <scope>NUCLEOTIDE SEQUENCE [LARGE SCALE GENOMIC DNA]</scope>
    <source>
        <strain evidence="2">B4147</strain>
    </source>
</reference>
<dbReference type="EMBL" id="LCYN01000004">
    <property type="protein sequence ID" value="KKZ99297.1"/>
    <property type="molecule type" value="Genomic_DNA"/>
</dbReference>
<dbReference type="AlphaFoldDB" id="A0A0G8CHN0"/>
<dbReference type="RefSeq" id="WP_046958103.1">
    <property type="nucleotide sequence ID" value="NZ_LCYN01000004.1"/>
</dbReference>
<name>A0A0G8CHN0_9BACI</name>
<evidence type="ECO:0000313" key="2">
    <source>
        <dbReference type="Proteomes" id="UP000035350"/>
    </source>
</evidence>
<organism evidence="1 2">
    <name type="scientific">Bacillus wiedmannii</name>
    <dbReference type="NCBI Taxonomy" id="1890302"/>
    <lineage>
        <taxon>Bacteria</taxon>
        <taxon>Bacillati</taxon>
        <taxon>Bacillota</taxon>
        <taxon>Bacilli</taxon>
        <taxon>Bacillales</taxon>
        <taxon>Bacillaceae</taxon>
        <taxon>Bacillus</taxon>
        <taxon>Bacillus cereus group</taxon>
    </lineage>
</organism>
<reference evidence="1 2" key="1">
    <citation type="journal article" date="2015" name="Genome Announc.">
        <title>Next-Generation Whole-Genome Sequencing of Eight Strains of Bacillus cereus, Isolated from Food.</title>
        <authorList>
            <person name="Krawczyk A.O."/>
            <person name="de Jong A."/>
            <person name="Eijlander R.T."/>
            <person name="Berendsen E.M."/>
            <person name="Holsappel S."/>
            <person name="Wells-Bennik M.H."/>
            <person name="Kuipers O.P."/>
        </authorList>
    </citation>
    <scope>NUCLEOTIDE SEQUENCE [LARGE SCALE GENOMIC DNA]</scope>
    <source>
        <strain evidence="1 2">B4147</strain>
    </source>
</reference>
<evidence type="ECO:0000313" key="1">
    <source>
        <dbReference type="EMBL" id="KKZ99297.1"/>
    </source>
</evidence>
<protein>
    <submittedName>
        <fullName evidence="1">Uncharacterized protein</fullName>
    </submittedName>
</protein>
<gene>
    <name evidence="1" type="ORF">B4147_3881</name>
</gene>
<dbReference type="Proteomes" id="UP000035350">
    <property type="component" value="Unassembled WGS sequence"/>
</dbReference>
<comment type="caution">
    <text evidence="1">The sequence shown here is derived from an EMBL/GenBank/DDBJ whole genome shotgun (WGS) entry which is preliminary data.</text>
</comment>
<sequence length="324" mass="38561">MINQKKLEMAFKRYSKNFVDGIKFEDVKDKYNVSRRKIEKIVEQNETEKDHILLINLSKISSYHLSLWKNDVLISGGNNVEGLKNMQKVLFYQCMGQDLYTSRYPGMILGYTFREVVLTLVHFAMYGWEKEENILYDFMTHHFGEHLIDANEEDRHIWFLLELYLQYRNKTIMGTNKKLHLAVKNKFKEAELRCGSIPEDLNIYDEVLERWSTGDLEEIEHLISIMSQYHSALASEIGQLGEFGDFGYGFYPFEILFLIHVRKQLGLPVPTQFDNFLMNTPEAKMVFREREPYPEWDPVLQMIDQFYRKNYPEYIPNKHGELFQ</sequence>